<organism evidence="2 3">
    <name type="scientific">Monilinia fructicola</name>
    <name type="common">Brown rot fungus</name>
    <name type="synonym">Ciboria fructicola</name>
    <dbReference type="NCBI Taxonomy" id="38448"/>
    <lineage>
        <taxon>Eukaryota</taxon>
        <taxon>Fungi</taxon>
        <taxon>Dikarya</taxon>
        <taxon>Ascomycota</taxon>
        <taxon>Pezizomycotina</taxon>
        <taxon>Leotiomycetes</taxon>
        <taxon>Helotiales</taxon>
        <taxon>Sclerotiniaceae</taxon>
        <taxon>Monilinia</taxon>
    </lineage>
</organism>
<keyword evidence="3" id="KW-1185">Reference proteome</keyword>
<dbReference type="Proteomes" id="UP000322873">
    <property type="component" value="Unassembled WGS sequence"/>
</dbReference>
<sequence length="186" mass="21471">MSSNFRVSRASNTSAPSGSTERRRPIRHTVDSDSLVDIADYIESDDHMDLVQSIEPGDGTDLVQSIEPDDRMEPDEPTERVISESLERFFNDVRDNLFYNEAVIQQIFGLMVDTPDERRDNEYLDALWHVYDDIKSEDHITHFEYMRLDEATKDRIENVRLGIEAVGRAMENEQALCNAGHYGREE</sequence>
<dbReference type="AlphaFoldDB" id="A0A5M9JXH3"/>
<name>A0A5M9JXH3_MONFR</name>
<dbReference type="EMBL" id="VICG01000004">
    <property type="protein sequence ID" value="KAA8573337.1"/>
    <property type="molecule type" value="Genomic_DNA"/>
</dbReference>
<feature type="region of interest" description="Disordered" evidence="1">
    <location>
        <begin position="53"/>
        <end position="76"/>
    </location>
</feature>
<evidence type="ECO:0000256" key="1">
    <source>
        <dbReference type="SAM" id="MobiDB-lite"/>
    </source>
</evidence>
<reference evidence="2 3" key="1">
    <citation type="submission" date="2019-06" db="EMBL/GenBank/DDBJ databases">
        <title>Genome Sequence of the Brown Rot Fungal Pathogen Monilinia fructicola.</title>
        <authorList>
            <person name="De Miccolis Angelini R.M."/>
            <person name="Landi L."/>
            <person name="Abate D."/>
            <person name="Pollastro S."/>
            <person name="Romanazzi G."/>
            <person name="Faretra F."/>
        </authorList>
    </citation>
    <scope>NUCLEOTIDE SEQUENCE [LARGE SCALE GENOMIC DNA]</scope>
    <source>
        <strain evidence="2 3">Mfrc123</strain>
    </source>
</reference>
<feature type="region of interest" description="Disordered" evidence="1">
    <location>
        <begin position="1"/>
        <end position="29"/>
    </location>
</feature>
<proteinExistence type="predicted"/>
<evidence type="ECO:0000313" key="2">
    <source>
        <dbReference type="EMBL" id="KAA8573337.1"/>
    </source>
</evidence>
<gene>
    <name evidence="2" type="ORF">EYC84_003823</name>
</gene>
<feature type="compositionally biased region" description="Basic and acidic residues" evidence="1">
    <location>
        <begin position="20"/>
        <end position="29"/>
    </location>
</feature>
<comment type="caution">
    <text evidence="2">The sequence shown here is derived from an EMBL/GenBank/DDBJ whole genome shotgun (WGS) entry which is preliminary data.</text>
</comment>
<evidence type="ECO:0000313" key="3">
    <source>
        <dbReference type="Proteomes" id="UP000322873"/>
    </source>
</evidence>
<accession>A0A5M9JXH3</accession>
<feature type="compositionally biased region" description="Polar residues" evidence="1">
    <location>
        <begin position="1"/>
        <end position="19"/>
    </location>
</feature>
<protein>
    <submittedName>
        <fullName evidence="2">Uncharacterized protein</fullName>
    </submittedName>
</protein>